<reference evidence="2" key="2">
    <citation type="submission" date="2018-10" db="UniProtKB">
        <authorList>
            <consortium name="EnsemblPlants"/>
        </authorList>
    </citation>
    <scope>IDENTIFICATION</scope>
</reference>
<accession>A0A3B6SDC4</accession>
<organism evidence="2">
    <name type="scientific">Triticum aestivum</name>
    <name type="common">Wheat</name>
    <dbReference type="NCBI Taxonomy" id="4565"/>
    <lineage>
        <taxon>Eukaryota</taxon>
        <taxon>Viridiplantae</taxon>
        <taxon>Streptophyta</taxon>
        <taxon>Embryophyta</taxon>
        <taxon>Tracheophyta</taxon>
        <taxon>Spermatophyta</taxon>
        <taxon>Magnoliopsida</taxon>
        <taxon>Liliopsida</taxon>
        <taxon>Poales</taxon>
        <taxon>Poaceae</taxon>
        <taxon>BOP clade</taxon>
        <taxon>Pooideae</taxon>
        <taxon>Triticodae</taxon>
        <taxon>Triticeae</taxon>
        <taxon>Triticinae</taxon>
        <taxon>Triticum</taxon>
    </lineage>
</organism>
<reference evidence="2" key="1">
    <citation type="submission" date="2018-08" db="EMBL/GenBank/DDBJ databases">
        <authorList>
            <person name="Rossello M."/>
        </authorList>
    </citation>
    <scope>NUCLEOTIDE SEQUENCE [LARGE SCALE GENOMIC DNA]</scope>
    <source>
        <strain evidence="2">cv. Chinese Spring</strain>
    </source>
</reference>
<dbReference type="Gramene" id="TraesCAD_scaffold_024167_01G000100.1">
    <property type="protein sequence ID" value="TraesCAD_scaffold_024167_01G000100.1"/>
    <property type="gene ID" value="TraesCAD_scaffold_024167_01G000100"/>
</dbReference>
<sequence length="80" mass="8955">MTILKKNTSLPILVALIVMANVLYFCIANNEIETNDLPLPAKCYEMPLPNCTEKACQELCQDPKGSCDKLYTYFCCCPIS</sequence>
<dbReference type="Gramene" id="TraesNOR7B03G04093780.1">
    <property type="protein sequence ID" value="TraesNOR7B03G04093780.1"/>
    <property type="gene ID" value="TraesNOR7B03G04093780"/>
</dbReference>
<dbReference type="Proteomes" id="UP000019116">
    <property type="component" value="Chromosome 7B"/>
</dbReference>
<dbReference type="Gramene" id="TraesWEE_scaffold_023329_01G000100.1">
    <property type="protein sequence ID" value="TraesWEE_scaffold_023329_01G000100.1"/>
    <property type="gene ID" value="TraesWEE_scaffold_023329_01G000100"/>
</dbReference>
<dbReference type="Gramene" id="TraesJAG7B03G04032000.1">
    <property type="protein sequence ID" value="TraesJAG7B03G04032000.1"/>
    <property type="gene ID" value="TraesJAG7B03G04032000"/>
</dbReference>
<evidence type="ECO:0000313" key="2">
    <source>
        <dbReference type="EnsemblPlants" id="TraesCS7B02G021800.1"/>
    </source>
</evidence>
<name>A0A3B6SDC4_WHEAT</name>
<dbReference type="Gramene" id="TraesROB_scaffold_039289_01G000100.1">
    <property type="protein sequence ID" value="TraesROB_scaffold_039289_01G000100.1"/>
    <property type="gene ID" value="TraesROB_scaffold_039289_01G000100"/>
</dbReference>
<evidence type="ECO:0000256" key="1">
    <source>
        <dbReference type="SAM" id="Phobius"/>
    </source>
</evidence>
<dbReference type="AlphaFoldDB" id="A0A3B6SDC4"/>
<dbReference type="Gramene" id="TraesLAC7B03G04001680.1">
    <property type="protein sequence ID" value="TraesLAC7B03G04001680.1"/>
    <property type="gene ID" value="TraesLAC7B03G04001680"/>
</dbReference>
<keyword evidence="1" id="KW-1133">Transmembrane helix</keyword>
<dbReference type="Gramene" id="TraesMAC7B03G04044760.1">
    <property type="protein sequence ID" value="TraesMAC7B03G04044760.1"/>
    <property type="gene ID" value="TraesMAC7B03G04044760"/>
</dbReference>
<keyword evidence="3" id="KW-1185">Reference proteome</keyword>
<keyword evidence="1" id="KW-0812">Transmembrane</keyword>
<keyword evidence="1" id="KW-0472">Membrane</keyword>
<dbReference type="EnsemblPlants" id="TraesCS7B02G021800.1">
    <property type="protein sequence ID" value="TraesCS7B02G021800.1"/>
    <property type="gene ID" value="TraesCS7B02G021800"/>
</dbReference>
<dbReference type="Gramene" id="TraesLDM7B03G04052370.1">
    <property type="protein sequence ID" value="TraesLDM7B03G04052370.1"/>
    <property type="gene ID" value="TraesLDM7B03G04052370"/>
</dbReference>
<proteinExistence type="predicted"/>
<dbReference type="Gramene" id="TraesSYM5B03G02953450.1">
    <property type="protein sequence ID" value="TraesSYM5B03G02953450.1"/>
    <property type="gene ID" value="TraesSYM5B03G02953450"/>
</dbReference>
<dbReference type="Gramene" id="TraesCLE_scaffold_055807_01G000100.1">
    <property type="protein sequence ID" value="TraesCLE_scaffold_055807_01G000100.1"/>
    <property type="gene ID" value="TraesCLE_scaffold_055807_01G000100"/>
</dbReference>
<evidence type="ECO:0000313" key="3">
    <source>
        <dbReference type="Proteomes" id="UP000019116"/>
    </source>
</evidence>
<dbReference type="Gramene" id="TraesCS7B03G0058900.1">
    <property type="protein sequence ID" value="TraesCS7B03G0058900.1.CDS"/>
    <property type="gene ID" value="TraesCS7B03G0058900"/>
</dbReference>
<dbReference type="Gramene" id="TraesCS7B02G021800.1">
    <property type="protein sequence ID" value="TraesCS7B02G021800.1"/>
    <property type="gene ID" value="TraesCS7B02G021800"/>
</dbReference>
<feature type="transmembrane region" description="Helical" evidence="1">
    <location>
        <begin position="12"/>
        <end position="30"/>
    </location>
</feature>
<dbReference type="Gramene" id="TraesRN7B0100059400.1">
    <property type="protein sequence ID" value="TraesRN7B0100059400.1"/>
    <property type="gene ID" value="TraesRN7B0100059400"/>
</dbReference>
<protein>
    <submittedName>
        <fullName evidence="2">Uncharacterized protein</fullName>
    </submittedName>
</protein>
<dbReference type="Gramene" id="TraesSTA7B03G04044620.1">
    <property type="protein sequence ID" value="TraesSTA7B03G04044620.1"/>
    <property type="gene ID" value="TraesSTA7B03G04044620"/>
</dbReference>